<dbReference type="EMBL" id="RCVM01000004">
    <property type="protein sequence ID" value="RLY04117.1"/>
    <property type="molecule type" value="Genomic_DNA"/>
</dbReference>
<organism evidence="1 2">
    <name type="scientific">Streptococcus hillyeri</name>
    <dbReference type="NCBI Taxonomy" id="2282420"/>
    <lineage>
        <taxon>Bacteria</taxon>
        <taxon>Bacillati</taxon>
        <taxon>Bacillota</taxon>
        <taxon>Bacilli</taxon>
        <taxon>Lactobacillales</taxon>
        <taxon>Streptococcaceae</taxon>
        <taxon>Streptococcus</taxon>
    </lineage>
</organism>
<keyword evidence="2" id="KW-1185">Reference proteome</keyword>
<proteinExistence type="predicted"/>
<protein>
    <submittedName>
        <fullName evidence="1">Sodium transporter</fullName>
    </submittedName>
</protein>
<sequence>MNYLDYFPYKTAFYDKDLKLTYSNHKPDGTFFPESYDRLPDWIWQELRHSTEKSLHLEIPNEAFGKIYMQSYTMLYDDSGDFQGVMEMVQDLKPLLSSYLENSGQALVGWSDVTSGASISNDN</sequence>
<dbReference type="RefSeq" id="WP_121834874.1">
    <property type="nucleotide sequence ID" value="NZ_CP163513.1"/>
</dbReference>
<reference evidence="1 2" key="1">
    <citation type="submission" date="2018-10" db="EMBL/GenBank/DDBJ databases">
        <title>Streptococcus hillyeri sp. nov., isolated from equine tracheal sample.</title>
        <authorList>
            <person name="Macfadyen A.C."/>
            <person name="Waller A."/>
            <person name="Paterson G.K."/>
        </authorList>
    </citation>
    <scope>NUCLEOTIDE SEQUENCE [LARGE SCALE GENOMIC DNA]</scope>
    <source>
        <strain evidence="1 2">28462</strain>
    </source>
</reference>
<dbReference type="OrthoDB" id="2230068at2"/>
<accession>A0A3L9DW66</accession>
<dbReference type="AlphaFoldDB" id="A0A3L9DW66"/>
<dbReference type="Gene3D" id="3.30.450.20">
    <property type="entry name" value="PAS domain"/>
    <property type="match status" value="1"/>
</dbReference>
<name>A0A3L9DW66_9STRE</name>
<evidence type="ECO:0000313" key="2">
    <source>
        <dbReference type="Proteomes" id="UP000279194"/>
    </source>
</evidence>
<gene>
    <name evidence="1" type="ORF">EAF07_03335</name>
</gene>
<dbReference type="Proteomes" id="UP000279194">
    <property type="component" value="Unassembled WGS sequence"/>
</dbReference>
<comment type="caution">
    <text evidence="1">The sequence shown here is derived from an EMBL/GenBank/DDBJ whole genome shotgun (WGS) entry which is preliminary data.</text>
</comment>
<evidence type="ECO:0000313" key="1">
    <source>
        <dbReference type="EMBL" id="RLY04117.1"/>
    </source>
</evidence>